<keyword evidence="4" id="KW-0804">Transcription</keyword>
<dbReference type="GO" id="GO:0005634">
    <property type="term" value="C:nucleus"/>
    <property type="evidence" value="ECO:0007669"/>
    <property type="project" value="UniProtKB-SubCell"/>
</dbReference>
<evidence type="ECO:0000256" key="1">
    <source>
        <dbReference type="ARBA" id="ARBA00004123"/>
    </source>
</evidence>
<dbReference type="STRING" id="74649.A0A2P6SLC6"/>
<dbReference type="GO" id="GO:0003677">
    <property type="term" value="F:DNA binding"/>
    <property type="evidence" value="ECO:0007669"/>
    <property type="project" value="UniProtKB-KW"/>
</dbReference>
<dbReference type="CDD" id="cd11455">
    <property type="entry name" value="bHLH_AtAIG1_like"/>
    <property type="match status" value="1"/>
</dbReference>
<dbReference type="SUPFAM" id="SSF47459">
    <property type="entry name" value="HLH, helix-loop-helix DNA-binding domain"/>
    <property type="match status" value="1"/>
</dbReference>
<keyword evidence="9" id="KW-1185">Reference proteome</keyword>
<dbReference type="InterPro" id="IPR011598">
    <property type="entry name" value="bHLH_dom"/>
</dbReference>
<proteinExistence type="predicted"/>
<dbReference type="EMBL" id="PDCK01000039">
    <property type="protein sequence ID" value="PRQ59472.1"/>
    <property type="molecule type" value="Genomic_DNA"/>
</dbReference>
<sequence>MEKCYSAEGPNWVNQHQTATAVSNESSSFQVPWPHVSHVSKPTQFQFSGRFPPSWSSTAEGIAEEDRAASASKSHSQAEKRRRDRINAQLATLRKLIPQSDKMDKAALLGSVIDEVKDLKRKAIEVSKAFMVPTEFDDLTVSQCDPAREGTLINSTSINKIKDNSIMIRVSVCCDDQPELFTELIQVLKRLKLTAIKADIASAGGRIKSILVLCSKNSEEAVSISTLKQALKLVLSKIAESSVTPNCRIRSKRQRFFLPFQYPK</sequence>
<evidence type="ECO:0000256" key="3">
    <source>
        <dbReference type="ARBA" id="ARBA00023125"/>
    </source>
</evidence>
<dbReference type="PANTHER" id="PTHR45844">
    <property type="entry name" value="TRANSCRIPTION FACTOR BHLH30"/>
    <property type="match status" value="1"/>
</dbReference>
<dbReference type="PANTHER" id="PTHR45844:SF18">
    <property type="entry name" value="TRANSCRIPTION FACTOR BHLH51"/>
    <property type="match status" value="1"/>
</dbReference>
<evidence type="ECO:0000256" key="5">
    <source>
        <dbReference type="ARBA" id="ARBA00023242"/>
    </source>
</evidence>
<comment type="subcellular location">
    <subcellularLocation>
        <location evidence="1">Nucleus</location>
    </subcellularLocation>
</comment>
<dbReference type="SMART" id="SM00353">
    <property type="entry name" value="HLH"/>
    <property type="match status" value="1"/>
</dbReference>
<dbReference type="CDD" id="cd04873">
    <property type="entry name" value="ACT_UUR-ACR-like"/>
    <property type="match status" value="1"/>
</dbReference>
<dbReference type="OMA" id="SKAFMVP"/>
<name>A0A2P6SLC6_ROSCH</name>
<dbReference type="InterPro" id="IPR045847">
    <property type="entry name" value="AIG1-like"/>
</dbReference>
<feature type="domain" description="BHLH" evidence="7">
    <location>
        <begin position="70"/>
        <end position="119"/>
    </location>
</feature>
<dbReference type="GO" id="GO:0046983">
    <property type="term" value="F:protein dimerization activity"/>
    <property type="evidence" value="ECO:0007669"/>
    <property type="project" value="InterPro"/>
</dbReference>
<keyword evidence="3" id="KW-0238">DNA-binding</keyword>
<dbReference type="Pfam" id="PF00010">
    <property type="entry name" value="HLH"/>
    <property type="match status" value="1"/>
</dbReference>
<dbReference type="PROSITE" id="PS50888">
    <property type="entry name" value="BHLH"/>
    <property type="match status" value="1"/>
</dbReference>
<dbReference type="GO" id="GO:0003700">
    <property type="term" value="F:DNA-binding transcription factor activity"/>
    <property type="evidence" value="ECO:0007669"/>
    <property type="project" value="InterPro"/>
</dbReference>
<reference evidence="8 9" key="1">
    <citation type="journal article" date="2018" name="Nat. Genet.">
        <title>The Rosa genome provides new insights in the design of modern roses.</title>
        <authorList>
            <person name="Bendahmane M."/>
        </authorList>
    </citation>
    <scope>NUCLEOTIDE SEQUENCE [LARGE SCALE GENOMIC DNA]</scope>
    <source>
        <strain evidence="9">cv. Old Blush</strain>
    </source>
</reference>
<evidence type="ECO:0000313" key="8">
    <source>
        <dbReference type="EMBL" id="PRQ59472.1"/>
    </source>
</evidence>
<feature type="region of interest" description="Disordered" evidence="6">
    <location>
        <begin position="56"/>
        <end position="83"/>
    </location>
</feature>
<keyword evidence="2" id="KW-0805">Transcription regulation</keyword>
<dbReference type="Gene3D" id="4.10.280.10">
    <property type="entry name" value="Helix-loop-helix DNA-binding domain"/>
    <property type="match status" value="1"/>
</dbReference>
<dbReference type="OrthoDB" id="71302at2759"/>
<dbReference type="Gramene" id="PRQ59472">
    <property type="protein sequence ID" value="PRQ59472"/>
    <property type="gene ID" value="RchiOBHm_Chr1g0370561"/>
</dbReference>
<evidence type="ECO:0000256" key="6">
    <source>
        <dbReference type="SAM" id="MobiDB-lite"/>
    </source>
</evidence>
<evidence type="ECO:0000256" key="4">
    <source>
        <dbReference type="ARBA" id="ARBA00023163"/>
    </source>
</evidence>
<gene>
    <name evidence="8" type="ORF">RchiOBHm_Chr1g0370561</name>
</gene>
<organism evidence="8 9">
    <name type="scientific">Rosa chinensis</name>
    <name type="common">China rose</name>
    <dbReference type="NCBI Taxonomy" id="74649"/>
    <lineage>
        <taxon>Eukaryota</taxon>
        <taxon>Viridiplantae</taxon>
        <taxon>Streptophyta</taxon>
        <taxon>Embryophyta</taxon>
        <taxon>Tracheophyta</taxon>
        <taxon>Spermatophyta</taxon>
        <taxon>Magnoliopsida</taxon>
        <taxon>eudicotyledons</taxon>
        <taxon>Gunneridae</taxon>
        <taxon>Pentapetalae</taxon>
        <taxon>rosids</taxon>
        <taxon>fabids</taxon>
        <taxon>Rosales</taxon>
        <taxon>Rosaceae</taxon>
        <taxon>Rosoideae</taxon>
        <taxon>Rosoideae incertae sedis</taxon>
        <taxon>Rosa</taxon>
    </lineage>
</organism>
<evidence type="ECO:0000259" key="7">
    <source>
        <dbReference type="PROSITE" id="PS50888"/>
    </source>
</evidence>
<evidence type="ECO:0000256" key="2">
    <source>
        <dbReference type="ARBA" id="ARBA00023015"/>
    </source>
</evidence>
<accession>A0A2P6SLC6</accession>
<keyword evidence="5" id="KW-0539">Nucleus</keyword>
<protein>
    <submittedName>
        <fullName evidence="8">Putative transcription factor bHLH family</fullName>
    </submittedName>
</protein>
<dbReference type="AlphaFoldDB" id="A0A2P6SLC6"/>
<dbReference type="InterPro" id="IPR036638">
    <property type="entry name" value="HLH_DNA-bd_sf"/>
</dbReference>
<dbReference type="Proteomes" id="UP000238479">
    <property type="component" value="Chromosome 1"/>
</dbReference>
<evidence type="ECO:0000313" key="9">
    <source>
        <dbReference type="Proteomes" id="UP000238479"/>
    </source>
</evidence>
<comment type="caution">
    <text evidence="8">The sequence shown here is derived from an EMBL/GenBank/DDBJ whole genome shotgun (WGS) entry which is preliminary data.</text>
</comment>